<dbReference type="Proteomes" id="UP000757435">
    <property type="component" value="Unassembled WGS sequence"/>
</dbReference>
<reference evidence="1" key="1">
    <citation type="submission" date="2021-05" db="EMBL/GenBank/DDBJ databases">
        <authorList>
            <person name="Pietrasiak N."/>
            <person name="Ward R."/>
            <person name="Stajich J.E."/>
            <person name="Kurbessoian T."/>
        </authorList>
    </citation>
    <scope>NUCLEOTIDE SEQUENCE</scope>
    <source>
        <strain evidence="1">UHER 2000/2452</strain>
    </source>
</reference>
<dbReference type="AlphaFoldDB" id="A0A951QDS4"/>
<proteinExistence type="predicted"/>
<sequence>MSKLNYDRILASQQDRQQDFQLEGRFLGFAAEPGSYKLKYLRIATATGEQQIKLAKELRSSLYRDLTPGDWIQVQGCQKFSSKPGIVKLKAYQVTAAIPKEMPYETTLPSNLYPMTSFEIAPAPQIASPSACILMCQKSDCCKRGSREVAKALQAELSDRGLPVTIKATGCMKRCKEGANVVMPDKTRYSRVRPDEVSALVDRHFAGAIESQTA</sequence>
<evidence type="ECO:0000313" key="1">
    <source>
        <dbReference type="EMBL" id="MBW4660031.1"/>
    </source>
</evidence>
<evidence type="ECO:0000313" key="2">
    <source>
        <dbReference type="Proteomes" id="UP000757435"/>
    </source>
</evidence>
<dbReference type="InterPro" id="IPR036249">
    <property type="entry name" value="Thioredoxin-like_sf"/>
</dbReference>
<accession>A0A951QDS4</accession>
<comment type="caution">
    <text evidence="1">The sequence shown here is derived from an EMBL/GenBank/DDBJ whole genome shotgun (WGS) entry which is preliminary data.</text>
</comment>
<dbReference type="CDD" id="cd02980">
    <property type="entry name" value="TRX_Fd_family"/>
    <property type="match status" value="1"/>
</dbReference>
<organism evidence="1 2">
    <name type="scientific">Drouetiella hepatica Uher 2000/2452</name>
    <dbReference type="NCBI Taxonomy" id="904376"/>
    <lineage>
        <taxon>Bacteria</taxon>
        <taxon>Bacillati</taxon>
        <taxon>Cyanobacteriota</taxon>
        <taxon>Cyanophyceae</taxon>
        <taxon>Oculatellales</taxon>
        <taxon>Oculatellaceae</taxon>
        <taxon>Drouetiella</taxon>
    </lineage>
</organism>
<dbReference type="EMBL" id="JAHHHD010000017">
    <property type="protein sequence ID" value="MBW4660031.1"/>
    <property type="molecule type" value="Genomic_DNA"/>
</dbReference>
<dbReference type="Gene3D" id="3.40.30.10">
    <property type="entry name" value="Glutaredoxin"/>
    <property type="match status" value="1"/>
</dbReference>
<dbReference type="SUPFAM" id="SSF52833">
    <property type="entry name" value="Thioredoxin-like"/>
    <property type="match status" value="1"/>
</dbReference>
<name>A0A951QDS4_9CYAN</name>
<protein>
    <submittedName>
        <fullName evidence="1">(2Fe-2S) ferredoxin domain-containing protein</fullName>
    </submittedName>
</protein>
<gene>
    <name evidence="1" type="ORF">KME15_15255</name>
</gene>
<reference evidence="1" key="2">
    <citation type="journal article" date="2022" name="Microbiol. Resour. Announc.">
        <title>Metagenome Sequencing to Explore Phylogenomics of Terrestrial Cyanobacteria.</title>
        <authorList>
            <person name="Ward R.D."/>
            <person name="Stajich J.E."/>
            <person name="Johansen J.R."/>
            <person name="Huntemann M."/>
            <person name="Clum A."/>
            <person name="Foster B."/>
            <person name="Foster B."/>
            <person name="Roux S."/>
            <person name="Palaniappan K."/>
            <person name="Varghese N."/>
            <person name="Mukherjee S."/>
            <person name="Reddy T.B.K."/>
            <person name="Daum C."/>
            <person name="Copeland A."/>
            <person name="Chen I.A."/>
            <person name="Ivanova N.N."/>
            <person name="Kyrpides N.C."/>
            <person name="Shapiro N."/>
            <person name="Eloe-Fadrosh E.A."/>
            <person name="Pietrasiak N."/>
        </authorList>
    </citation>
    <scope>NUCLEOTIDE SEQUENCE</scope>
    <source>
        <strain evidence="1">UHER 2000/2452</strain>
    </source>
</reference>